<feature type="compositionally biased region" description="Pro residues" evidence="2">
    <location>
        <begin position="542"/>
        <end position="551"/>
    </location>
</feature>
<dbReference type="AlphaFoldDB" id="A8I5K5"/>
<feature type="compositionally biased region" description="Acidic residues" evidence="2">
    <location>
        <begin position="427"/>
        <end position="440"/>
    </location>
</feature>
<feature type="compositionally biased region" description="Pro residues" evidence="2">
    <location>
        <begin position="239"/>
        <end position="254"/>
    </location>
</feature>
<dbReference type="GO" id="GO:0003700">
    <property type="term" value="F:DNA-binding transcription factor activity"/>
    <property type="evidence" value="ECO:0007669"/>
    <property type="project" value="InterPro"/>
</dbReference>
<dbReference type="eggNOG" id="COG0789">
    <property type="taxonomic scope" value="Bacteria"/>
</dbReference>
<dbReference type="PANTHER" id="PTHR30204">
    <property type="entry name" value="REDOX-CYCLING DRUG-SENSING TRANSCRIPTIONAL ACTIVATOR SOXR"/>
    <property type="match status" value="1"/>
</dbReference>
<feature type="compositionally biased region" description="Basic and acidic residues" evidence="2">
    <location>
        <begin position="584"/>
        <end position="602"/>
    </location>
</feature>
<feature type="compositionally biased region" description="Basic and acidic residues" evidence="2">
    <location>
        <begin position="141"/>
        <end position="155"/>
    </location>
</feature>
<keyword evidence="5" id="KW-1185">Reference proteome</keyword>
<dbReference type="EMBL" id="AP009384">
    <property type="protein sequence ID" value="BAF88290.1"/>
    <property type="molecule type" value="Genomic_DNA"/>
</dbReference>
<dbReference type="Proteomes" id="UP000000270">
    <property type="component" value="Chromosome"/>
</dbReference>
<feature type="compositionally biased region" description="Basic and acidic residues" evidence="2">
    <location>
        <begin position="185"/>
        <end position="205"/>
    </location>
</feature>
<gene>
    <name evidence="4" type="primary">merR</name>
    <name evidence="4" type="ordered locus">AZC_2292</name>
</gene>
<dbReference type="HOGENOM" id="CLU_367987_0_0_5"/>
<evidence type="ECO:0000313" key="5">
    <source>
        <dbReference type="Proteomes" id="UP000000270"/>
    </source>
</evidence>
<reference evidence="4 5" key="1">
    <citation type="journal article" date="2007" name="Appl. Environ. Microbiol.">
        <title>Rhizobial factors required for stem nodule maturation and maintenance in Sesbania rostrata-Azorhizobium caulinodans ORS571 symbiosis.</title>
        <authorList>
            <person name="Suzuki S."/>
            <person name="Aono T."/>
            <person name="Lee KB."/>
            <person name="Suzuki T."/>
            <person name="Liu CT."/>
            <person name="Miwa H."/>
            <person name="Wakao S."/>
            <person name="Iki T."/>
            <person name="Oyaizu H."/>
        </authorList>
    </citation>
    <scope>NUCLEOTIDE SEQUENCE [LARGE SCALE GENOMIC DNA]</scope>
    <source>
        <strain evidence="5">ATCC 43989 / DSM 5975 / JCM 20966 / LMG 6465 / NBRC 14845 / NCIMB 13405 / ORS 571</strain>
    </source>
</reference>
<dbReference type="PANTHER" id="PTHR30204:SF15">
    <property type="entry name" value="BLL5018 PROTEIN"/>
    <property type="match status" value="1"/>
</dbReference>
<evidence type="ECO:0000259" key="3">
    <source>
        <dbReference type="PROSITE" id="PS50937"/>
    </source>
</evidence>
<proteinExistence type="predicted"/>
<feature type="compositionally biased region" description="Basic and acidic residues" evidence="2">
    <location>
        <begin position="390"/>
        <end position="415"/>
    </location>
</feature>
<feature type="compositionally biased region" description="Basic and acidic residues" evidence="2">
    <location>
        <begin position="291"/>
        <end position="300"/>
    </location>
</feature>
<organism evidence="4 5">
    <name type="scientific">Azorhizobium caulinodans (strain ATCC 43989 / DSM 5975 / JCM 20966 / LMG 6465 / NBRC 14845 / NCIMB 13405 / ORS 571)</name>
    <dbReference type="NCBI Taxonomy" id="438753"/>
    <lineage>
        <taxon>Bacteria</taxon>
        <taxon>Pseudomonadati</taxon>
        <taxon>Pseudomonadota</taxon>
        <taxon>Alphaproteobacteria</taxon>
        <taxon>Hyphomicrobiales</taxon>
        <taxon>Xanthobacteraceae</taxon>
        <taxon>Azorhizobium</taxon>
    </lineage>
</organism>
<evidence type="ECO:0000313" key="4">
    <source>
        <dbReference type="EMBL" id="BAF88290.1"/>
    </source>
</evidence>
<name>A8I5K5_AZOC5</name>
<feature type="compositionally biased region" description="Basic and acidic residues" evidence="2">
    <location>
        <begin position="478"/>
        <end position="502"/>
    </location>
</feature>
<reference evidence="4 5" key="6">
    <citation type="journal article" date="2011" name="Appl. Environ. Microbiol.">
        <title>Involvement of the azorhizobial chromosome partition gene (parA) in the onset of bacteroid differentiation during Sesbania rostrata stem nodule development.</title>
        <authorList>
            <person name="Liu CT."/>
            <person name="Lee KB."/>
            <person name="Wang YS."/>
            <person name="Peng MH."/>
            <person name="Lee KT."/>
            <person name="Suzuki S."/>
            <person name="Suzuki T."/>
            <person name="Oyaizu H."/>
        </authorList>
    </citation>
    <scope>NUCLEOTIDE SEQUENCE [LARGE SCALE GENOMIC DNA]</scope>
    <source>
        <strain evidence="5">ATCC 43989 / DSM 5975 / JCM 20966 / LMG 6465 / NBRC 14845 / NCIMB 13405 / ORS 571</strain>
    </source>
</reference>
<feature type="domain" description="HTH merR-type" evidence="3">
    <location>
        <begin position="16"/>
        <end position="84"/>
    </location>
</feature>
<sequence length="682" mass="76901">MVEARHPDKAPDAFRTISEVADELELPQHVLRFWETKFTHIRPVKRAGGRRYYRREDVDLLRGIRRLLYSEGYTIKGVQKILKEQGVRHVQAVGFDDGPAEFGAPPAPRRNEPDTAPMHTDEGSGFGGLLGGFLPRRKSRAAADEMRDVPGHDEPPLPFPDFANFTPRTEEPVPPPRQRAQPRAPEPRPKVERSEPAFEVPREPPARVPEPPRAAARPRQPMMEEEPESYEPRVDPVFDAPPPRPDPRPMPRPSRGPASRIPDRSHAPEMDDPLLPFFDDRDAEDPVSEPLDARIRRLREGSPPAVPFDSGPPSEFAPKRARRPVEPQPEHEDEDILDDYHAVPPPRAARPPEARPHPADMHDQLPFGAPARAARRAEPPQEPPMSFDRQPPRSEPVLRRPLDEPPARPDPRYRPEPPLTARGPASLDDEDMDEGNWEPDDGQHDFEERGWQRHAPQPERYEPPPRMPHPSVATQPARRQEPVRHDTYEPRPGDHAPRDMRGSDWQQVEDDGAYGRSAPRERPRAQPAPLRAHRAEPQDPFFDPPDMPAPPLGGARRVGPLLGPLEEYEPEDFVPDGPSPARPVTERRGAASEHVRPHRPETWADEDDGYAPPEPNRPGPPEQYLPPHLRSEPRMAGTPQPPAPVLTREDISRLQSALFELTECRRIIAGLGVPRGVADSET</sequence>
<dbReference type="SMART" id="SM00422">
    <property type="entry name" value="HTH_MERR"/>
    <property type="match status" value="1"/>
</dbReference>
<dbReference type="STRING" id="438753.AZC_2292"/>
<accession>A8I5K5</accession>
<dbReference type="InterPro" id="IPR047057">
    <property type="entry name" value="MerR_fam"/>
</dbReference>
<dbReference type="Gene3D" id="1.10.1660.10">
    <property type="match status" value="1"/>
</dbReference>
<dbReference type="SUPFAM" id="SSF46955">
    <property type="entry name" value="Putative DNA-binding domain"/>
    <property type="match status" value="1"/>
</dbReference>
<reference evidence="5" key="2">
    <citation type="submission" date="2007-04" db="EMBL/GenBank/DDBJ databases">
        <title>Complete genome sequence of the nitrogen-fixing bacterium Azorhizobium caulinodans ORS571.</title>
        <authorList>
            <person name="Lee K.B."/>
            <person name="Backer P.D."/>
            <person name="Aono T."/>
            <person name="Liu C.T."/>
            <person name="Suzuki S."/>
            <person name="Suzuki T."/>
            <person name="Kaneko T."/>
            <person name="Yamada M."/>
            <person name="Tabata S."/>
            <person name="Kupfer D.M."/>
            <person name="Najar F.Z."/>
            <person name="Wiley G.B."/>
            <person name="Roe B."/>
            <person name="Binnewies T."/>
            <person name="Ussery D."/>
            <person name="Vereecke D."/>
            <person name="Gevers D."/>
            <person name="Holsters M."/>
            <person name="Oyaizu H."/>
        </authorList>
    </citation>
    <scope>NUCLEOTIDE SEQUENCE [LARGE SCALE GENOMIC DNA]</scope>
    <source>
        <strain evidence="5">ATCC 43989 / DSM 5975 / JCM 20966 / LMG 6465 / NBRC 14845 / NCIMB 13405 / ORS 571</strain>
    </source>
</reference>
<dbReference type="InterPro" id="IPR000551">
    <property type="entry name" value="MerR-type_HTH_dom"/>
</dbReference>
<evidence type="ECO:0000256" key="2">
    <source>
        <dbReference type="SAM" id="MobiDB-lite"/>
    </source>
</evidence>
<evidence type="ECO:0000256" key="1">
    <source>
        <dbReference type="ARBA" id="ARBA00023125"/>
    </source>
</evidence>
<reference evidence="4 5" key="3">
    <citation type="journal article" date="2008" name="BMC Genomics">
        <title>The genome of the versatile nitrogen fixer Azorhizobium caulinodans ORS571.</title>
        <authorList>
            <person name="Lee KB."/>
            <person name="Backer P.D."/>
            <person name="Aono T."/>
            <person name="Liu CT."/>
            <person name="Suzuki S."/>
            <person name="Suzuki T."/>
            <person name="Kaneko T."/>
            <person name="Yamada M."/>
            <person name="Tabata S."/>
            <person name="Kupfer D.M."/>
            <person name="Najar F.Z."/>
            <person name="Wiley G.B."/>
            <person name="Roe B."/>
            <person name="Binnewies T.T."/>
            <person name="Ussery D.W."/>
            <person name="D'Haeze W."/>
            <person name="Herder J.D."/>
            <person name="Gevers D."/>
            <person name="Vereecke D."/>
            <person name="Holsters M."/>
            <person name="Oyaizu H."/>
        </authorList>
    </citation>
    <scope>NUCLEOTIDE SEQUENCE [LARGE SCALE GENOMIC DNA]</scope>
    <source>
        <strain evidence="5">ATCC 43989 / DSM 5975 / JCM 20966 / LMG 6465 / NBRC 14845 / NCIMB 13405 / ORS 571</strain>
    </source>
</reference>
<keyword evidence="1" id="KW-0238">DNA-binding</keyword>
<reference evidence="4 5" key="4">
    <citation type="journal article" date="2009" name="Appl. Environ. Microbiol.">
        <title>Comparative genome-wide transcriptional profiling of Azorhizobium caulinodans ORS571 grown under free-living and symbiotic conditions.</title>
        <authorList>
            <person name="Tsukada S."/>
            <person name="Aono T."/>
            <person name="Akiba N."/>
            <person name="Lee KB."/>
            <person name="Liu CT."/>
            <person name="Toyazaki H."/>
            <person name="Oyaizu H."/>
        </authorList>
    </citation>
    <scope>NUCLEOTIDE SEQUENCE [LARGE SCALE GENOMIC DNA]</scope>
    <source>
        <strain evidence="5">ATCC 43989 / DSM 5975 / JCM 20966 / LMG 6465 / NBRC 14845 / NCIMB 13405 / ORS 571</strain>
    </source>
</reference>
<feature type="compositionally biased region" description="Basic and acidic residues" evidence="2">
    <location>
        <begin position="350"/>
        <end position="363"/>
    </location>
</feature>
<dbReference type="CDD" id="cd04765">
    <property type="entry name" value="HTH_MlrA-like_sg2"/>
    <property type="match status" value="1"/>
</dbReference>
<feature type="compositionally biased region" description="Basic and acidic residues" evidence="2">
    <location>
        <begin position="441"/>
        <end position="463"/>
    </location>
</feature>
<dbReference type="InterPro" id="IPR009061">
    <property type="entry name" value="DNA-bd_dom_put_sf"/>
</dbReference>
<dbReference type="Pfam" id="PF13411">
    <property type="entry name" value="MerR_1"/>
    <property type="match status" value="1"/>
</dbReference>
<feature type="region of interest" description="Disordered" evidence="2">
    <location>
        <begin position="98"/>
        <end position="645"/>
    </location>
</feature>
<feature type="compositionally biased region" description="Pro residues" evidence="2">
    <location>
        <begin position="612"/>
        <end position="624"/>
    </location>
</feature>
<dbReference type="KEGG" id="azc:AZC_2292"/>
<reference evidence="4 5" key="5">
    <citation type="journal article" date="2010" name="Appl. Environ. Microbiol.">
        <title>phrR-like gene praR of Azorhizobium caulinodans ORS571 is essential for symbiosis with Sesbania rostrata and is involved in expression of reb genes.</title>
        <authorList>
            <person name="Akiba N."/>
            <person name="Aono T."/>
            <person name="Toyazaki H."/>
            <person name="Sato S."/>
            <person name="Oyaizu H."/>
        </authorList>
    </citation>
    <scope>NUCLEOTIDE SEQUENCE [LARGE SCALE GENOMIC DNA]</scope>
    <source>
        <strain evidence="5">ATCC 43989 / DSM 5975 / JCM 20966 / LMG 6465 / NBRC 14845 / NCIMB 13405 / ORS 571</strain>
    </source>
</reference>
<dbReference type="GO" id="GO:0003677">
    <property type="term" value="F:DNA binding"/>
    <property type="evidence" value="ECO:0007669"/>
    <property type="project" value="UniProtKB-KW"/>
</dbReference>
<dbReference type="PROSITE" id="PS50937">
    <property type="entry name" value="HTH_MERR_2"/>
    <property type="match status" value="1"/>
</dbReference>
<protein>
    <submittedName>
        <fullName evidence="4">Regulatory protein</fullName>
    </submittedName>
</protein>